<dbReference type="EMBL" id="PEOG01000022">
    <property type="protein sequence ID" value="PIM53370.1"/>
    <property type="molecule type" value="Genomic_DNA"/>
</dbReference>
<keyword evidence="1" id="KW-0732">Signal</keyword>
<sequence>MNTMSPRAKSMSPLLALLAPIALLGGCALSGPAGSGAGPAFSQAGLPAAVQVPEGHKVAMETVGVGRITYECRAKKDMPGQFEWAFVGPDAVLTDRRGTGVGKYYGPPATWESKDGSKVTGTQLAVAPAAAGSIPLQLVKANPAVGMGAMQGVSHIQRVATKGGVAPLTACDGTSAGQKQVVDYQADYIFWTPVAMR</sequence>
<dbReference type="PANTHER" id="PTHR35567">
    <property type="entry name" value="MALATE DEHYDROGENASE (AFU_ORTHOLOGUE AFUA_2G13800)"/>
    <property type="match status" value="1"/>
</dbReference>
<dbReference type="OrthoDB" id="193535at2"/>
<name>A0A2G9CAB9_9BURK</name>
<gene>
    <name evidence="2" type="ORF">CS062_10130</name>
</gene>
<comment type="caution">
    <text evidence="2">The sequence shown here is derived from an EMBL/GenBank/DDBJ whole genome shotgun (WGS) entry which is preliminary data.</text>
</comment>
<evidence type="ECO:0000256" key="1">
    <source>
        <dbReference type="SAM" id="SignalP"/>
    </source>
</evidence>
<dbReference type="InterPro" id="IPR021851">
    <property type="entry name" value="DUF3455"/>
</dbReference>
<proteinExistence type="predicted"/>
<accession>A0A2G9CAB9</accession>
<feature type="chain" id="PRO_5013560465" description="DUF3455 domain-containing protein" evidence="1">
    <location>
        <begin position="25"/>
        <end position="197"/>
    </location>
</feature>
<feature type="signal peptide" evidence="1">
    <location>
        <begin position="1"/>
        <end position="24"/>
    </location>
</feature>
<reference evidence="2 3" key="1">
    <citation type="submission" date="2017-11" db="EMBL/GenBank/DDBJ databases">
        <title>Draft genome sequence of Mitsuaria sp. HWN-4.</title>
        <authorList>
            <person name="Gundlapally S.R."/>
        </authorList>
    </citation>
    <scope>NUCLEOTIDE SEQUENCE [LARGE SCALE GENOMIC DNA]</scope>
    <source>
        <strain evidence="2 3">HWN-4</strain>
    </source>
</reference>
<evidence type="ECO:0000313" key="2">
    <source>
        <dbReference type="EMBL" id="PIM53370.1"/>
    </source>
</evidence>
<dbReference type="PANTHER" id="PTHR35567:SF1">
    <property type="entry name" value="CONSERVED FUNGAL PROTEIN (AFU_ORTHOLOGUE AFUA_1G14230)"/>
    <property type="match status" value="1"/>
</dbReference>
<organism evidence="2 3">
    <name type="scientific">Roseateles chitinivorans</name>
    <dbReference type="NCBI Taxonomy" id="2917965"/>
    <lineage>
        <taxon>Bacteria</taxon>
        <taxon>Pseudomonadati</taxon>
        <taxon>Pseudomonadota</taxon>
        <taxon>Betaproteobacteria</taxon>
        <taxon>Burkholderiales</taxon>
        <taxon>Sphaerotilaceae</taxon>
        <taxon>Roseateles</taxon>
    </lineage>
</organism>
<dbReference type="PROSITE" id="PS51257">
    <property type="entry name" value="PROKAR_LIPOPROTEIN"/>
    <property type="match status" value="1"/>
</dbReference>
<dbReference type="RefSeq" id="WP_099861532.1">
    <property type="nucleotide sequence ID" value="NZ_PEOG01000022.1"/>
</dbReference>
<dbReference type="Proteomes" id="UP000231501">
    <property type="component" value="Unassembled WGS sequence"/>
</dbReference>
<dbReference type="AlphaFoldDB" id="A0A2G9CAB9"/>
<protein>
    <recommendedName>
        <fullName evidence="4">DUF3455 domain-containing protein</fullName>
    </recommendedName>
</protein>
<evidence type="ECO:0000313" key="3">
    <source>
        <dbReference type="Proteomes" id="UP000231501"/>
    </source>
</evidence>
<evidence type="ECO:0008006" key="4">
    <source>
        <dbReference type="Google" id="ProtNLM"/>
    </source>
</evidence>
<keyword evidence="3" id="KW-1185">Reference proteome</keyword>
<dbReference type="Pfam" id="PF11937">
    <property type="entry name" value="DUF3455"/>
    <property type="match status" value="1"/>
</dbReference>